<dbReference type="SUPFAM" id="SSF69304">
    <property type="entry name" value="Tricorn protease N-terminal domain"/>
    <property type="match status" value="1"/>
</dbReference>
<dbReference type="InterPro" id="IPR011042">
    <property type="entry name" value="6-blade_b-propeller_TolB-like"/>
</dbReference>
<sequence length="410" mass="42799">MNKNIIYITSGIFVLIVGVLLWFFVLPKGADQPEQTGTGVQTGGTQSTTFAVGADTSASNQPFSTGASSATGVTIQSVFKIDDGPVAGAVLIQTTRPTSTIARYVMQQNAHVFDLVLDTPGAVARSASNTTVPGVAEAQWAVGGQAALLHYLDGDIIKTLALSLPPVSTSTVRAPARMRFLPDGILDSAFSPDGKSVAYLLKSSSGADGYTAAADGSNPKKLFSLPLSQLILSWPAPSTLLAYSKSAAGTPGVLFSINAKSGAVTPLLYANGLTATANRDFSKILYQQSGATVPISYSRDIKTGLNSPLSFDPYPEKCAWSSVATFALYCASPLQFVGSGFLDAWHSGTQTATDAVFGYNLQTEHSVILAVPGGPDGGVPSDILSLGVSPDDKYIVFIKKDDRSLWGVRL</sequence>
<dbReference type="Proteomes" id="UP000178720">
    <property type="component" value="Unassembled WGS sequence"/>
</dbReference>
<protein>
    <submittedName>
        <fullName evidence="2">Uncharacterized protein</fullName>
    </submittedName>
</protein>
<evidence type="ECO:0000313" key="3">
    <source>
        <dbReference type="Proteomes" id="UP000178720"/>
    </source>
</evidence>
<reference evidence="2 3" key="1">
    <citation type="journal article" date="2016" name="Nat. Commun.">
        <title>Thousands of microbial genomes shed light on interconnected biogeochemical processes in an aquifer system.</title>
        <authorList>
            <person name="Anantharaman K."/>
            <person name="Brown C.T."/>
            <person name="Hug L.A."/>
            <person name="Sharon I."/>
            <person name="Castelle C.J."/>
            <person name="Probst A.J."/>
            <person name="Thomas B.C."/>
            <person name="Singh A."/>
            <person name="Wilkins M.J."/>
            <person name="Karaoz U."/>
            <person name="Brodie E.L."/>
            <person name="Williams K.H."/>
            <person name="Hubbard S.S."/>
            <person name="Banfield J.F."/>
        </authorList>
    </citation>
    <scope>NUCLEOTIDE SEQUENCE [LARGE SCALE GENOMIC DNA]</scope>
</reference>
<keyword evidence="1" id="KW-0812">Transmembrane</keyword>
<evidence type="ECO:0000313" key="2">
    <source>
        <dbReference type="EMBL" id="OGC88149.1"/>
    </source>
</evidence>
<keyword evidence="1" id="KW-0472">Membrane</keyword>
<comment type="caution">
    <text evidence="2">The sequence shown here is derived from an EMBL/GenBank/DDBJ whole genome shotgun (WGS) entry which is preliminary data.</text>
</comment>
<gene>
    <name evidence="2" type="ORF">A3D70_02260</name>
</gene>
<feature type="transmembrane region" description="Helical" evidence="1">
    <location>
        <begin position="5"/>
        <end position="25"/>
    </location>
</feature>
<accession>A0A1F4Y2H8</accession>
<keyword evidence="1" id="KW-1133">Transmembrane helix</keyword>
<organism evidence="2 3">
    <name type="scientific">Candidatus Adlerbacteria bacterium RIFCSPHIGHO2_02_FULL_54_18</name>
    <dbReference type="NCBI Taxonomy" id="1797241"/>
    <lineage>
        <taxon>Bacteria</taxon>
        <taxon>Candidatus Adleribacteriota</taxon>
    </lineage>
</organism>
<evidence type="ECO:0000256" key="1">
    <source>
        <dbReference type="SAM" id="Phobius"/>
    </source>
</evidence>
<dbReference type="AlphaFoldDB" id="A0A1F4Y2H8"/>
<dbReference type="Gene3D" id="2.120.10.30">
    <property type="entry name" value="TolB, C-terminal domain"/>
    <property type="match status" value="1"/>
</dbReference>
<proteinExistence type="predicted"/>
<dbReference type="EMBL" id="MEWV01000016">
    <property type="protein sequence ID" value="OGC88149.1"/>
    <property type="molecule type" value="Genomic_DNA"/>
</dbReference>
<name>A0A1F4Y2H8_9BACT</name>